<name>A0A5N6L0Z1_9ROSI</name>
<comment type="caution">
    <text evidence="6">The sequence shown here is derived from an EMBL/GenBank/DDBJ whole genome shotgun (WGS) entry which is preliminary data.</text>
</comment>
<keyword evidence="4" id="KW-0472">Membrane</keyword>
<feature type="compositionally biased region" description="Polar residues" evidence="5">
    <location>
        <begin position="154"/>
        <end position="167"/>
    </location>
</feature>
<dbReference type="PANTHER" id="PTHR24089">
    <property type="entry name" value="SOLUTE CARRIER FAMILY 25"/>
    <property type="match status" value="1"/>
</dbReference>
<evidence type="ECO:0008006" key="8">
    <source>
        <dbReference type="Google" id="ProtNLM"/>
    </source>
</evidence>
<dbReference type="EMBL" id="VIBQ01000017">
    <property type="protein sequence ID" value="KAB8360854.1"/>
    <property type="molecule type" value="Genomic_DNA"/>
</dbReference>
<reference evidence="6 7" key="1">
    <citation type="submission" date="2019-06" db="EMBL/GenBank/DDBJ databases">
        <title>A chromosomal-level reference genome of Carpinus fangiana (Coryloideae, Betulaceae).</title>
        <authorList>
            <person name="Yang X."/>
            <person name="Wang Z."/>
            <person name="Zhang L."/>
            <person name="Hao G."/>
            <person name="Liu J."/>
            <person name="Yang Y."/>
        </authorList>
    </citation>
    <scope>NUCLEOTIDE SEQUENCE [LARGE SCALE GENOMIC DNA]</scope>
    <source>
        <strain evidence="6">Cfa_2016G</strain>
        <tissue evidence="6">Leaf</tissue>
    </source>
</reference>
<feature type="region of interest" description="Disordered" evidence="5">
    <location>
        <begin position="377"/>
        <end position="415"/>
    </location>
</feature>
<organism evidence="6 7">
    <name type="scientific">Carpinus fangiana</name>
    <dbReference type="NCBI Taxonomy" id="176857"/>
    <lineage>
        <taxon>Eukaryota</taxon>
        <taxon>Viridiplantae</taxon>
        <taxon>Streptophyta</taxon>
        <taxon>Embryophyta</taxon>
        <taxon>Tracheophyta</taxon>
        <taxon>Spermatophyta</taxon>
        <taxon>Magnoliopsida</taxon>
        <taxon>eudicotyledons</taxon>
        <taxon>Gunneridae</taxon>
        <taxon>Pentapetalae</taxon>
        <taxon>rosids</taxon>
        <taxon>fabids</taxon>
        <taxon>Fagales</taxon>
        <taxon>Betulaceae</taxon>
        <taxon>Carpinus</taxon>
    </lineage>
</organism>
<dbReference type="AlphaFoldDB" id="A0A5N6L0Z1"/>
<evidence type="ECO:0000256" key="1">
    <source>
        <dbReference type="ARBA" id="ARBA00004370"/>
    </source>
</evidence>
<feature type="region of interest" description="Disordered" evidence="5">
    <location>
        <begin position="1"/>
        <end position="57"/>
    </location>
</feature>
<evidence type="ECO:0000256" key="5">
    <source>
        <dbReference type="SAM" id="MobiDB-lite"/>
    </source>
</evidence>
<dbReference type="Gene3D" id="1.50.40.10">
    <property type="entry name" value="Mitochondrial carrier domain"/>
    <property type="match status" value="1"/>
</dbReference>
<dbReference type="GO" id="GO:0016020">
    <property type="term" value="C:membrane"/>
    <property type="evidence" value="ECO:0007669"/>
    <property type="project" value="UniProtKB-SubCell"/>
</dbReference>
<evidence type="ECO:0000256" key="4">
    <source>
        <dbReference type="ARBA" id="ARBA00023136"/>
    </source>
</evidence>
<dbReference type="Proteomes" id="UP000327013">
    <property type="component" value="Unassembled WGS sequence"/>
</dbReference>
<keyword evidence="2" id="KW-0812">Transmembrane</keyword>
<keyword evidence="3" id="KW-0677">Repeat</keyword>
<comment type="subcellular location">
    <subcellularLocation>
        <location evidence="1">Membrane</location>
    </subcellularLocation>
</comment>
<feature type="compositionally biased region" description="Basic and acidic residues" evidence="5">
    <location>
        <begin position="377"/>
        <end position="392"/>
    </location>
</feature>
<feature type="region of interest" description="Disordered" evidence="5">
    <location>
        <begin position="116"/>
        <end position="199"/>
    </location>
</feature>
<dbReference type="InterPro" id="IPR023395">
    <property type="entry name" value="MCP_dom_sf"/>
</dbReference>
<feature type="compositionally biased region" description="Acidic residues" evidence="5">
    <location>
        <begin position="142"/>
        <end position="152"/>
    </location>
</feature>
<accession>A0A5N6L0Z1</accession>
<dbReference type="SUPFAM" id="SSF103506">
    <property type="entry name" value="Mitochondrial carrier"/>
    <property type="match status" value="1"/>
</dbReference>
<evidence type="ECO:0000256" key="2">
    <source>
        <dbReference type="ARBA" id="ARBA00022692"/>
    </source>
</evidence>
<feature type="compositionally biased region" description="Basic and acidic residues" evidence="5">
    <location>
        <begin position="130"/>
        <end position="141"/>
    </location>
</feature>
<evidence type="ECO:0000313" key="7">
    <source>
        <dbReference type="Proteomes" id="UP000327013"/>
    </source>
</evidence>
<sequence>MAPSSEGPNPLRPYYKPPSIGIPADTPIPGNTSTPGSLGPSSLRKAHPSPSFGSSARGILSDLDYEGILGETSSRSTGETVKKLLDQSVWKYSSVFMAQPFEVAKTVLQVYLVEGKDESASRSRSSVHRGYVEETYARYHPDDDDEDDEDEPSYFTSNHTNQSPRVQTPSSNSRARSNASRRQTSTSSNRPSRPSYQLDLRRPDSVTECLSQLWAKEGAWGFWKGTNVTFLYGVLLKGIETWTRSMLAALFNLPDPGLVGAAFGGVGGLDIIDSPSPFASLVVAVSASAVAGVVLAPLDMIRTRWTCPPTLLPLTLIHTTLPTVISTTTPLLLRSNLGIDPLITPTSYSVCTFLTSTAELFLRLPFETVLRRGQMKEVQHQQDIRAAQEARGRTGRNRRSSTQAMYDDDNDSSDTAEQRDIFAADPLSSTKQIKTIVPLGQYYGILPTMWRIARDEGTSTSCSVGGSCGWGPDIFLRLTGGLGRGLIMTITGRECNGADSAVGLVAHIYTFNTNLYFIRIPTFGAGKHCDCRLWGLKDSR</sequence>
<feature type="compositionally biased region" description="Low complexity" evidence="5">
    <location>
        <begin position="168"/>
        <end position="195"/>
    </location>
</feature>
<protein>
    <recommendedName>
        <fullName evidence="8">Mitochondrial carrier</fullName>
    </recommendedName>
</protein>
<evidence type="ECO:0000256" key="3">
    <source>
        <dbReference type="ARBA" id="ARBA00022737"/>
    </source>
</evidence>
<feature type="compositionally biased region" description="Polar residues" evidence="5">
    <location>
        <begin position="29"/>
        <end position="40"/>
    </location>
</feature>
<proteinExistence type="predicted"/>
<evidence type="ECO:0000313" key="6">
    <source>
        <dbReference type="EMBL" id="KAB8360854.1"/>
    </source>
</evidence>
<dbReference type="OrthoDB" id="77989at2759"/>
<keyword evidence="7" id="KW-1185">Reference proteome</keyword>
<gene>
    <name evidence="6" type="ORF">FH972_024588</name>
</gene>